<comment type="subcellular location">
    <subcellularLocation>
        <location evidence="1">Nucleus</location>
    </subcellularLocation>
</comment>
<dbReference type="Pfam" id="PF19438">
    <property type="entry name" value="LIN9_C"/>
    <property type="match status" value="1"/>
</dbReference>
<keyword evidence="3" id="KW-0539">Nucleus</keyword>
<comment type="similarity">
    <text evidence="2">Belongs to the lin-9 family.</text>
</comment>
<dbReference type="Pfam" id="PF06584">
    <property type="entry name" value="DIRP"/>
    <property type="match status" value="1"/>
</dbReference>
<proteinExistence type="evidence at transcript level"/>
<evidence type="ECO:0000259" key="5">
    <source>
        <dbReference type="SMART" id="SM01135"/>
    </source>
</evidence>
<dbReference type="GO" id="GO:0003677">
    <property type="term" value="F:DNA binding"/>
    <property type="evidence" value="ECO:0007669"/>
    <property type="project" value="TreeGrafter"/>
</dbReference>
<sequence>MPARIRKKNPMYFDDEALLTSPNKARGSPRKGGKSSGSVSNTPKKQGRDASPEDSNSRGSSPAKSVSLSQHHHHLRHHHSSLSSSNISTSVVPPQRRTEQLQRVLSPPIHSTDSSSRSSSSVPHSHHHKQPTVKLERTIELDHKTIIHHDLEPPNMMQLNLSGSSSSNDSSNNAVVNTAVFVSSSVKSNRLENRPAIQLNGVRLRNFLKLPQAHKWIYYEWFYANIDQPLFLGRNDFEQVLREAFPQLKTRSVTRRQWSLIRRIMGKPRRCSKAFFSEEIASLAKRRQVLRLLQQRKITDVAQLRDLPFTLPHHIPCQLVIGTKVTARIRYPENGLYMGRVDAVDTSNNTYRVTFVRNGIGTHSIPDHEVLSCEAPEMVPLASFQQKFRPRPPLGLVTPPRPILPRTLSGNETPNKAQQFGLDSPHYITNDPVLAQSPRHLHSTVTVGDTIGQYSVESLMHIVQLWKLLESKVEKVKQLENLNSSAEKLRCTGDEVTAAFQRKYATLVLDVDRLNEQLNTELLHVHSFCQDISGGSCAAAAPRLLPRQIQERCMAEAVAVVQVSNSSAPEAVTDDHALHLVTSLTAVMLQIKNLGENEVSAFELSALQSTLNNLREEVEDKKAFRDLIDVPLTHIMAAASQLGPLNAFTTVANN</sequence>
<evidence type="ECO:0000256" key="1">
    <source>
        <dbReference type="ARBA" id="ARBA00004123"/>
    </source>
</evidence>
<dbReference type="PANTHER" id="PTHR21689">
    <property type="entry name" value="LIN-9"/>
    <property type="match status" value="1"/>
</dbReference>
<dbReference type="InterPro" id="IPR045831">
    <property type="entry name" value="LIN9_C"/>
</dbReference>
<dbReference type="PANTHER" id="PTHR21689:SF2">
    <property type="entry name" value="PROTEIN LIN-9 HOMOLOG"/>
    <property type="match status" value="1"/>
</dbReference>
<dbReference type="GO" id="GO:0017053">
    <property type="term" value="C:transcription repressor complex"/>
    <property type="evidence" value="ECO:0007669"/>
    <property type="project" value="InterPro"/>
</dbReference>
<organism evidence="6">
    <name type="scientific">Hirondellea gigas</name>
    <dbReference type="NCBI Taxonomy" id="1518452"/>
    <lineage>
        <taxon>Eukaryota</taxon>
        <taxon>Metazoa</taxon>
        <taxon>Ecdysozoa</taxon>
        <taxon>Arthropoda</taxon>
        <taxon>Crustacea</taxon>
        <taxon>Multicrustacea</taxon>
        <taxon>Malacostraca</taxon>
        <taxon>Eumalacostraca</taxon>
        <taxon>Peracarida</taxon>
        <taxon>Amphipoda</taxon>
        <taxon>Amphilochidea</taxon>
        <taxon>Lysianassida</taxon>
        <taxon>Lysianassidira</taxon>
        <taxon>Lysianassoidea</taxon>
        <taxon>Lysianassidae</taxon>
        <taxon>Hirondellea</taxon>
    </lineage>
</organism>
<protein>
    <submittedName>
        <fullName evidence="6">Protein lin-9 homolog</fullName>
    </submittedName>
</protein>
<feature type="compositionally biased region" description="Polar residues" evidence="4">
    <location>
        <begin position="53"/>
        <end position="64"/>
    </location>
</feature>
<dbReference type="AlphaFoldDB" id="A0A6A7G3S1"/>
<feature type="region of interest" description="Disordered" evidence="4">
    <location>
        <begin position="1"/>
        <end position="135"/>
    </location>
</feature>
<reference evidence="6" key="1">
    <citation type="submission" date="2017-11" db="EMBL/GenBank/DDBJ databases">
        <title>The sensing device of the deep-sea amphipod.</title>
        <authorList>
            <person name="Kobayashi H."/>
            <person name="Nagahama T."/>
            <person name="Arai W."/>
            <person name="Sasagawa Y."/>
            <person name="Umeda M."/>
            <person name="Hayashi T."/>
            <person name="Nikaido I."/>
            <person name="Watanabe H."/>
            <person name="Oguri K."/>
            <person name="Kitazato H."/>
            <person name="Fujioka K."/>
            <person name="Kido Y."/>
            <person name="Takami H."/>
        </authorList>
    </citation>
    <scope>NUCLEOTIDE SEQUENCE</scope>
    <source>
        <tissue evidence="6">Whole body</tissue>
    </source>
</reference>
<feature type="compositionally biased region" description="Low complexity" evidence="4">
    <location>
        <begin position="106"/>
        <end position="123"/>
    </location>
</feature>
<evidence type="ECO:0000256" key="3">
    <source>
        <dbReference type="ARBA" id="ARBA00023242"/>
    </source>
</evidence>
<dbReference type="InterPro" id="IPR033471">
    <property type="entry name" value="DIRP"/>
</dbReference>
<accession>A0A6A7G3S1</accession>
<dbReference type="SMART" id="SM01135">
    <property type="entry name" value="DIRP"/>
    <property type="match status" value="1"/>
</dbReference>
<evidence type="ECO:0000256" key="4">
    <source>
        <dbReference type="SAM" id="MobiDB-lite"/>
    </source>
</evidence>
<feature type="compositionally biased region" description="Low complexity" evidence="4">
    <location>
        <begin position="81"/>
        <end position="92"/>
    </location>
</feature>
<dbReference type="GO" id="GO:0051726">
    <property type="term" value="P:regulation of cell cycle"/>
    <property type="evidence" value="ECO:0007669"/>
    <property type="project" value="TreeGrafter"/>
</dbReference>
<dbReference type="EMBL" id="IACT01006392">
    <property type="protein sequence ID" value="LAC25526.1"/>
    <property type="molecule type" value="mRNA"/>
</dbReference>
<dbReference type="GO" id="GO:0006357">
    <property type="term" value="P:regulation of transcription by RNA polymerase II"/>
    <property type="evidence" value="ECO:0007669"/>
    <property type="project" value="TreeGrafter"/>
</dbReference>
<feature type="compositionally biased region" description="Basic residues" evidence="4">
    <location>
        <begin position="70"/>
        <end position="80"/>
    </location>
</feature>
<dbReference type="GO" id="GO:0005654">
    <property type="term" value="C:nucleoplasm"/>
    <property type="evidence" value="ECO:0007669"/>
    <property type="project" value="TreeGrafter"/>
</dbReference>
<feature type="domain" description="DIRP" evidence="5">
    <location>
        <begin position="222"/>
        <end position="331"/>
    </location>
</feature>
<evidence type="ECO:0000256" key="2">
    <source>
        <dbReference type="ARBA" id="ARBA00006732"/>
    </source>
</evidence>
<evidence type="ECO:0000313" key="6">
    <source>
        <dbReference type="EMBL" id="LAC25526.1"/>
    </source>
</evidence>
<name>A0A6A7G3S1_9CRUS</name>
<dbReference type="InterPro" id="IPR010561">
    <property type="entry name" value="LIN-9/ALY1"/>
</dbReference>
<dbReference type="GO" id="GO:0006351">
    <property type="term" value="P:DNA-templated transcription"/>
    <property type="evidence" value="ECO:0007669"/>
    <property type="project" value="InterPro"/>
</dbReference>